<evidence type="ECO:0000313" key="4">
    <source>
        <dbReference type="Proteomes" id="UP000007875"/>
    </source>
</evidence>
<reference evidence="3" key="2">
    <citation type="submission" date="2025-08" db="UniProtKB">
        <authorList>
            <consortium name="Ensembl"/>
        </authorList>
    </citation>
    <scope>IDENTIFICATION</scope>
</reference>
<sequence>PLALYRHLILLKVRHQVVISGKALKKNSTQTTPTVPSTTTSEGGKKLATGSTNLLLIAIIVAAILLLLIIIDIACCIARHCGVAYLIWSSTCGRSSKDEMNVKDADVEEGSTEQRSQPDEETPLQVAASKPEVAGNGDSGNDVKASLMQNEQPTPANTPLDGAAEVNEAVKPEDVAIAVDNKASNVEQA</sequence>
<dbReference type="GeneTree" id="ENSGT00660000097278"/>
<reference evidence="4" key="1">
    <citation type="submission" date="2003-08" db="EMBL/GenBank/DDBJ databases">
        <authorList>
            <person name="Birren B."/>
            <person name="Nusbaum C."/>
            <person name="Abebe A."/>
            <person name="Abouelleil A."/>
            <person name="Adekoya E."/>
            <person name="Ait-zahra M."/>
            <person name="Allen N."/>
            <person name="Allen T."/>
            <person name="An P."/>
            <person name="Anderson M."/>
            <person name="Anderson S."/>
            <person name="Arachchi H."/>
            <person name="Armbruster J."/>
            <person name="Bachantsang P."/>
            <person name="Baldwin J."/>
            <person name="Barry A."/>
            <person name="Bayul T."/>
            <person name="Blitshsteyn B."/>
            <person name="Bloom T."/>
            <person name="Blye J."/>
            <person name="Boguslavskiy L."/>
            <person name="Borowsky M."/>
            <person name="Boukhgalter B."/>
            <person name="Brunache A."/>
            <person name="Butler J."/>
            <person name="Calixte N."/>
            <person name="Calvo S."/>
            <person name="Camarata J."/>
            <person name="Campo K."/>
            <person name="Chang J."/>
            <person name="Cheshatsang Y."/>
            <person name="Citroen M."/>
            <person name="Collymore A."/>
            <person name="Considine T."/>
            <person name="Cook A."/>
            <person name="Cooke P."/>
            <person name="Corum B."/>
            <person name="Cuomo C."/>
            <person name="David R."/>
            <person name="Dawoe T."/>
            <person name="Degray S."/>
            <person name="Dodge S."/>
            <person name="Dooley K."/>
            <person name="Dorje P."/>
            <person name="Dorjee K."/>
            <person name="Dorris L."/>
            <person name="Duffey N."/>
            <person name="Dupes A."/>
            <person name="Elkins T."/>
            <person name="Engels R."/>
            <person name="Erickson J."/>
            <person name="Farina A."/>
            <person name="Faro S."/>
            <person name="Ferreira P."/>
            <person name="Fischer H."/>
            <person name="Fitzgerald M."/>
            <person name="Foley K."/>
            <person name="Gage D."/>
            <person name="Galagan J."/>
            <person name="Gearin G."/>
            <person name="Gnerre S."/>
            <person name="Gnirke A."/>
            <person name="Goyette A."/>
            <person name="Graham J."/>
            <person name="Grandbois E."/>
            <person name="Gyaltsen K."/>
            <person name="Hafez N."/>
            <person name="Hagopian D."/>
            <person name="Hagos B."/>
            <person name="Hall J."/>
            <person name="Hatcher B."/>
            <person name="Heller A."/>
            <person name="Higgins H."/>
            <person name="Honan T."/>
            <person name="Horn A."/>
            <person name="Houde N."/>
            <person name="Hughes L."/>
            <person name="Hulme W."/>
            <person name="Husby E."/>
            <person name="Iliev I."/>
            <person name="Jaffe D."/>
            <person name="Jones C."/>
            <person name="Kamal M."/>
            <person name="Kamat A."/>
            <person name="Kamvysselis M."/>
            <person name="Karlsson E."/>
            <person name="Kells C."/>
            <person name="Kieu A."/>
            <person name="Kisner P."/>
            <person name="Kodira C."/>
            <person name="Kulbokas E."/>
            <person name="Labutti K."/>
            <person name="Lama D."/>
            <person name="Landers T."/>
            <person name="Leger J."/>
            <person name="Levine S."/>
            <person name="Lewis D."/>
            <person name="Lewis T."/>
            <person name="Lindblad-toh K."/>
            <person name="Liu X."/>
            <person name="Lokyitsang T."/>
            <person name="Lokyitsang Y."/>
            <person name="Lucien O."/>
            <person name="Lui A."/>
            <person name="Ma L.J."/>
            <person name="Mabbitt R."/>
            <person name="Macdonald J."/>
            <person name="Maclean C."/>
            <person name="Major J."/>
            <person name="Manning J."/>
            <person name="Marabella R."/>
            <person name="Maru K."/>
            <person name="Matthews C."/>
            <person name="Mauceli E."/>
            <person name="Mccarthy M."/>
            <person name="Mcdonough S."/>
            <person name="Mcghee T."/>
            <person name="Meldrim J."/>
            <person name="Meneus L."/>
            <person name="Mesirov J."/>
            <person name="Mihalev A."/>
            <person name="Mihova T."/>
            <person name="Mikkelsen T."/>
            <person name="Mlenga V."/>
            <person name="Moru K."/>
            <person name="Mozes J."/>
            <person name="Mulrain L."/>
            <person name="Munson G."/>
            <person name="Naylor J."/>
            <person name="Newes C."/>
            <person name="Nguyen C."/>
            <person name="Nguyen N."/>
            <person name="Nguyen T."/>
            <person name="Nicol R."/>
            <person name="Nielsen C."/>
            <person name="Nizzari M."/>
            <person name="Norbu C."/>
            <person name="Norbu N."/>
            <person name="O'donnell P."/>
            <person name="Okoawo O."/>
            <person name="O'leary S."/>
            <person name="Omotosho B."/>
            <person name="O'neill K."/>
            <person name="Osman S."/>
            <person name="Parker S."/>
            <person name="Perrin D."/>
            <person name="Phunkhang P."/>
            <person name="Piqani B."/>
            <person name="Purcell S."/>
            <person name="Rachupka T."/>
            <person name="Ramasamy U."/>
            <person name="Rameau R."/>
            <person name="Ray V."/>
            <person name="Raymond C."/>
            <person name="Retta R."/>
            <person name="Richardson S."/>
            <person name="Rise C."/>
            <person name="Rodriguez J."/>
            <person name="Rogers J."/>
            <person name="Rogov P."/>
            <person name="Rutman M."/>
            <person name="Schupbach R."/>
            <person name="Seaman C."/>
            <person name="Settipalli S."/>
            <person name="Sharpe T."/>
            <person name="Sheridan J."/>
            <person name="Sherpa N."/>
            <person name="Shi J."/>
            <person name="Smirnov S."/>
            <person name="Smith C."/>
            <person name="Sougnez C."/>
            <person name="Spencer B."/>
            <person name="Stalker J."/>
            <person name="Stange-thomann N."/>
            <person name="Stavropoulos S."/>
            <person name="Stetson K."/>
            <person name="Stone C."/>
            <person name="Stone S."/>
            <person name="Stubbs M."/>
            <person name="Talamas J."/>
            <person name="Tchuinga P."/>
            <person name="Tenzing P."/>
            <person name="Tesfaye S."/>
            <person name="Theodore J."/>
            <person name="Thoulutsang Y."/>
            <person name="Topham K."/>
            <person name="Towey S."/>
            <person name="Tsamla T."/>
            <person name="Tsomo N."/>
            <person name="Vallee D."/>
            <person name="Vassiliev H."/>
            <person name="Venkataraman V."/>
            <person name="Vinson J."/>
            <person name="Vo A."/>
            <person name="Wade C."/>
            <person name="Wang S."/>
            <person name="Wangchuk T."/>
            <person name="Wangdi T."/>
            <person name="Whittaker C."/>
            <person name="Wilkinson J."/>
            <person name="Wu Y."/>
            <person name="Wyman D."/>
            <person name="Yadav S."/>
            <person name="Yang S."/>
            <person name="Yang X."/>
            <person name="Yeager S."/>
            <person name="Yee E."/>
            <person name="Young G."/>
            <person name="Zainoun J."/>
            <person name="Zembeck L."/>
            <person name="Zimmer A."/>
            <person name="Zody M."/>
            <person name="Lander E."/>
        </authorList>
    </citation>
    <scope>NUCLEOTIDE SEQUENCE [LARGE SCALE GENOMIC DNA]</scope>
</reference>
<dbReference type="AlphaFoldDB" id="H2ZFS7"/>
<dbReference type="InParanoid" id="H2ZFS7"/>
<dbReference type="eggNOG" id="ENOG502TD77">
    <property type="taxonomic scope" value="Eukaryota"/>
</dbReference>
<protein>
    <submittedName>
        <fullName evidence="3">Uncharacterized protein</fullName>
    </submittedName>
</protein>
<accession>H2ZFS7</accession>
<name>H2ZFS7_CIOSA</name>
<dbReference type="Proteomes" id="UP000007875">
    <property type="component" value="Unassembled WGS sequence"/>
</dbReference>
<dbReference type="Ensembl" id="ENSCSAVT00000016624.1">
    <property type="protein sequence ID" value="ENSCSAVP00000016443.1"/>
    <property type="gene ID" value="ENSCSAVG00000009669.1"/>
</dbReference>
<feature type="compositionally biased region" description="Basic and acidic residues" evidence="1">
    <location>
        <begin position="95"/>
        <end position="105"/>
    </location>
</feature>
<organism evidence="3 4">
    <name type="scientific">Ciona savignyi</name>
    <name type="common">Pacific transparent sea squirt</name>
    <dbReference type="NCBI Taxonomy" id="51511"/>
    <lineage>
        <taxon>Eukaryota</taxon>
        <taxon>Metazoa</taxon>
        <taxon>Chordata</taxon>
        <taxon>Tunicata</taxon>
        <taxon>Ascidiacea</taxon>
        <taxon>Phlebobranchia</taxon>
        <taxon>Cionidae</taxon>
        <taxon>Ciona</taxon>
    </lineage>
</organism>
<evidence type="ECO:0000313" key="3">
    <source>
        <dbReference type="Ensembl" id="ENSCSAVP00000016443.1"/>
    </source>
</evidence>
<evidence type="ECO:0000256" key="1">
    <source>
        <dbReference type="SAM" id="MobiDB-lite"/>
    </source>
</evidence>
<evidence type="ECO:0000256" key="2">
    <source>
        <dbReference type="SAM" id="Phobius"/>
    </source>
</evidence>
<reference evidence="3" key="3">
    <citation type="submission" date="2025-09" db="UniProtKB">
        <authorList>
            <consortium name="Ensembl"/>
        </authorList>
    </citation>
    <scope>IDENTIFICATION</scope>
</reference>
<keyword evidence="4" id="KW-1185">Reference proteome</keyword>
<feature type="compositionally biased region" description="Polar residues" evidence="1">
    <location>
        <begin position="147"/>
        <end position="157"/>
    </location>
</feature>
<proteinExistence type="predicted"/>
<keyword evidence="2" id="KW-1133">Transmembrane helix</keyword>
<feature type="region of interest" description="Disordered" evidence="1">
    <location>
        <begin position="95"/>
        <end position="171"/>
    </location>
</feature>
<keyword evidence="2" id="KW-0812">Transmembrane</keyword>
<keyword evidence="2" id="KW-0472">Membrane</keyword>
<feature type="transmembrane region" description="Helical" evidence="2">
    <location>
        <begin position="54"/>
        <end position="71"/>
    </location>
</feature>
<dbReference type="HOGENOM" id="CLU_1437478_0_0_1"/>